<evidence type="ECO:0000313" key="7">
    <source>
        <dbReference type="Proteomes" id="UP000674270"/>
    </source>
</evidence>
<comment type="caution">
    <text evidence="6">The sequence shown here is derived from an EMBL/GenBank/DDBJ whole genome shotgun (WGS) entry which is preliminary data.</text>
</comment>
<comment type="similarity">
    <text evidence="2">Belongs to the MipA/OmpV family.</text>
</comment>
<keyword evidence="3" id="KW-0732">Signal</keyword>
<dbReference type="PROSITE" id="PS51257">
    <property type="entry name" value="PROKAR_LIPOPROTEIN"/>
    <property type="match status" value="1"/>
</dbReference>
<evidence type="ECO:0000256" key="4">
    <source>
        <dbReference type="ARBA" id="ARBA00023136"/>
    </source>
</evidence>
<evidence type="ECO:0000313" key="6">
    <source>
        <dbReference type="EMBL" id="MBQ0270187.1"/>
    </source>
</evidence>
<evidence type="ECO:0000256" key="5">
    <source>
        <dbReference type="ARBA" id="ARBA00023237"/>
    </source>
</evidence>
<dbReference type="GO" id="GO:0009279">
    <property type="term" value="C:cell outer membrane"/>
    <property type="evidence" value="ECO:0007669"/>
    <property type="project" value="UniProtKB-SubCell"/>
</dbReference>
<dbReference type="AlphaFoldDB" id="A0A8I2DCG5"/>
<organism evidence="6 7">
    <name type="scientific">Providencia huaxiensis</name>
    <dbReference type="NCBI Taxonomy" id="2027290"/>
    <lineage>
        <taxon>Bacteria</taxon>
        <taxon>Pseudomonadati</taxon>
        <taxon>Pseudomonadota</taxon>
        <taxon>Gammaproteobacteria</taxon>
        <taxon>Enterobacterales</taxon>
        <taxon>Morganellaceae</taxon>
        <taxon>Providencia</taxon>
    </lineage>
</organism>
<dbReference type="PANTHER" id="PTHR38776">
    <property type="entry name" value="MLTA-INTERACTING PROTEIN-RELATED"/>
    <property type="match status" value="1"/>
</dbReference>
<dbReference type="PANTHER" id="PTHR38776:SF1">
    <property type="entry name" value="MLTA-INTERACTING PROTEIN-RELATED"/>
    <property type="match status" value="1"/>
</dbReference>
<evidence type="ECO:0000256" key="3">
    <source>
        <dbReference type="ARBA" id="ARBA00022729"/>
    </source>
</evidence>
<keyword evidence="5" id="KW-0998">Cell outer membrane</keyword>
<dbReference type="Pfam" id="PF06629">
    <property type="entry name" value="MipA"/>
    <property type="match status" value="1"/>
</dbReference>
<dbReference type="Proteomes" id="UP000674270">
    <property type="component" value="Unassembled WGS sequence"/>
</dbReference>
<dbReference type="InterPro" id="IPR010583">
    <property type="entry name" value="MipA"/>
</dbReference>
<keyword evidence="4" id="KW-0472">Membrane</keyword>
<proteinExistence type="inferred from homology"/>
<comment type="subcellular location">
    <subcellularLocation>
        <location evidence="1">Cell outer membrane</location>
    </subcellularLocation>
</comment>
<protein>
    <submittedName>
        <fullName evidence="6">MipA/OmpV family protein</fullName>
    </submittedName>
</protein>
<name>A0A8I2DCG5_9GAMM</name>
<evidence type="ECO:0000256" key="1">
    <source>
        <dbReference type="ARBA" id="ARBA00004442"/>
    </source>
</evidence>
<reference evidence="6" key="1">
    <citation type="submission" date="2021-03" db="EMBL/GenBank/DDBJ databases">
        <authorList>
            <person name="Stanton E."/>
        </authorList>
    </citation>
    <scope>NUCLEOTIDE SEQUENCE</scope>
    <source>
        <strain evidence="6">2020EL-00113</strain>
    </source>
</reference>
<evidence type="ECO:0000256" key="2">
    <source>
        <dbReference type="ARBA" id="ARBA00005722"/>
    </source>
</evidence>
<accession>A0A8I2DCG5</accession>
<dbReference type="RefSeq" id="WP_210848830.1">
    <property type="nucleotide sequence ID" value="NZ_JAGKLY010000010.1"/>
</dbReference>
<sequence>MNRNYIFPITGMFFCACISASELKIGVGAGVVTPYEGAKKYILTPDAMIQYSELTDDYGIFSIGTEGAKWQYNIYDSINVGVIGTYLQGRKEEIGFSGNTNTDLKGMGDLKGAVAAGLEISYAINEHSLYINSLTAIGHRNYGGKKIDNATRYEFGINSNFELNNEWSSDSNVSIRYVNKNYNQAYFGVTEEQSMKTSYLPYTPNSGFKDVGVLFGVNYKLFDDLYLNLKSGGYYLLGDSVNSPIVKQKYGLINMIGMTYSF</sequence>
<gene>
    <name evidence="6" type="ORF">J7T18_17970</name>
</gene>
<dbReference type="EMBL" id="JAGKLY010000010">
    <property type="protein sequence ID" value="MBQ0270187.1"/>
    <property type="molecule type" value="Genomic_DNA"/>
</dbReference>